<organism evidence="1 2">
    <name type="scientific">Paraburkholderia caballeronis</name>
    <dbReference type="NCBI Taxonomy" id="416943"/>
    <lineage>
        <taxon>Bacteria</taxon>
        <taxon>Pseudomonadati</taxon>
        <taxon>Pseudomonadota</taxon>
        <taxon>Betaproteobacteria</taxon>
        <taxon>Burkholderiales</taxon>
        <taxon>Burkholderiaceae</taxon>
        <taxon>Paraburkholderia</taxon>
    </lineage>
</organism>
<evidence type="ECO:0000313" key="2">
    <source>
        <dbReference type="Proteomes" id="UP000199120"/>
    </source>
</evidence>
<accession>A0A1H7RJG8</accession>
<dbReference type="Pfam" id="PF05936">
    <property type="entry name" value="T6SS_VasE"/>
    <property type="match status" value="1"/>
</dbReference>
<dbReference type="AlphaFoldDB" id="A0A1H7RJG8"/>
<name>A0A1H7RJG8_9BURK</name>
<dbReference type="PANTHER" id="PTHR35566:SF1">
    <property type="entry name" value="TYPE VI SECRETION SYSTEM BASEPLATE COMPONENT TSSK1"/>
    <property type="match status" value="1"/>
</dbReference>
<sequence>MRTFKPLWQEGAVLSPHHFQQQGLWWQFAQQQFVPLAVAEPWGVLDVRVDEELLLNGRVKLAGLKLRFGDGTPIDTSIADVLPPARDLARDVGSDVQSVIVYAGLPLFDAVGNNCRVDGETVSRPRRYFREFVEVPDLLGTIDAELAVERHALQLLFDFESHADYIVCPIARLVRGQRSVFELDHNWVPPCLALSGHPRHEERVSRIADILQAKSIALAARRSERIDDVAEFGVADVSLFWLLHCLNTHWPELRFLASHPYQPPERLYHVLAQLTGALMTFSTRVNLAEIPAYDHERQDEVFSKLEDLIRDLLNAVIPSRVVPIGLLKKGPTYWNGQIHDDRLLEGADWYLSVSAAKPAFELVELIPRLCKIGAPDDIAHIVNSALPAVPLRAVQRVPAAIPVRLENQYFALDSKDPLFAGMLAARTCQIYLPASVPEASLELYAVLTSQGDK</sequence>
<dbReference type="RefSeq" id="WP_090553040.1">
    <property type="nucleotide sequence ID" value="NZ_FNSR01000003.1"/>
</dbReference>
<dbReference type="Proteomes" id="UP000199120">
    <property type="component" value="Unassembled WGS sequence"/>
</dbReference>
<reference evidence="2" key="1">
    <citation type="submission" date="2016-10" db="EMBL/GenBank/DDBJ databases">
        <authorList>
            <person name="Varghese N."/>
            <person name="Submissions S."/>
        </authorList>
    </citation>
    <scope>NUCLEOTIDE SEQUENCE [LARGE SCALE GENOMIC DNA]</scope>
    <source>
        <strain evidence="2">LMG 26416</strain>
    </source>
</reference>
<dbReference type="STRING" id="416943.SAMN05445871_6305"/>
<protein>
    <submittedName>
        <fullName evidence="1">Type VI secretion system protein ImpJ</fullName>
    </submittedName>
</protein>
<gene>
    <name evidence="1" type="ORF">SAMN05192542_11040</name>
</gene>
<keyword evidence="2" id="KW-1185">Reference proteome</keyword>
<proteinExistence type="predicted"/>
<dbReference type="NCBIfam" id="TIGR03353">
    <property type="entry name" value="VI_chp_4"/>
    <property type="match status" value="1"/>
</dbReference>
<dbReference type="InterPro" id="IPR010263">
    <property type="entry name" value="T6SS_TssK"/>
</dbReference>
<evidence type="ECO:0000313" key="1">
    <source>
        <dbReference type="EMBL" id="SEL60168.1"/>
    </source>
</evidence>
<dbReference type="PANTHER" id="PTHR35566">
    <property type="entry name" value="BLR3599 PROTEIN"/>
    <property type="match status" value="1"/>
</dbReference>
<dbReference type="EMBL" id="FOAJ01000010">
    <property type="protein sequence ID" value="SEL60168.1"/>
    <property type="molecule type" value="Genomic_DNA"/>
</dbReference>
<dbReference type="OrthoDB" id="9775333at2"/>